<keyword evidence="2" id="KW-1185">Reference proteome</keyword>
<evidence type="ECO:0008006" key="3">
    <source>
        <dbReference type="Google" id="ProtNLM"/>
    </source>
</evidence>
<protein>
    <recommendedName>
        <fullName evidence="3">Quercetin 2,3-dioxygenase C-terminal cupin domain-containing protein</fullName>
    </recommendedName>
</protein>
<dbReference type="Proteomes" id="UP000184609">
    <property type="component" value="Unassembled WGS sequence"/>
</dbReference>
<organism evidence="1 2">
    <name type="scientific">Algoriphagus zhangzhouensis</name>
    <dbReference type="NCBI Taxonomy" id="1073327"/>
    <lineage>
        <taxon>Bacteria</taxon>
        <taxon>Pseudomonadati</taxon>
        <taxon>Bacteroidota</taxon>
        <taxon>Cytophagia</taxon>
        <taxon>Cytophagales</taxon>
        <taxon>Cyclobacteriaceae</taxon>
        <taxon>Algoriphagus</taxon>
    </lineage>
</organism>
<reference evidence="2" key="1">
    <citation type="submission" date="2016-12" db="EMBL/GenBank/DDBJ databases">
        <authorList>
            <person name="Varghese N."/>
            <person name="Submissions S."/>
        </authorList>
    </citation>
    <scope>NUCLEOTIDE SEQUENCE [LARGE SCALE GENOMIC DNA]</scope>
    <source>
        <strain evidence="2">DSM 25035</strain>
    </source>
</reference>
<dbReference type="EMBL" id="FRXN01000001">
    <property type="protein sequence ID" value="SHO60055.1"/>
    <property type="molecule type" value="Genomic_DNA"/>
</dbReference>
<sequence length="222" mass="25026">MGNTTEILDKRIFLGKNAEMHQVGKMILRNRVLEVSNEASIAISEITILPGEKLDLGTNFPSLQLIIPVVGELKLESGLFVETGEVWSKFIPKKMSLSLENPFDKDPVHFIRIEVPTRNFYSERTFDFELEEIANKVFTIAEFKNGDESFRLSLGNLQGRTDVEHQSYGPSFSMAVTGVFEFENCLLEQGDALSINQSGILEMEALTTEAMILILEYKNLNL</sequence>
<proteinExistence type="predicted"/>
<dbReference type="STRING" id="1073327.SAMN04488108_0542"/>
<evidence type="ECO:0000313" key="1">
    <source>
        <dbReference type="EMBL" id="SHO60055.1"/>
    </source>
</evidence>
<name>A0A1M7Z5A0_9BACT</name>
<accession>A0A1M7Z5A0</accession>
<gene>
    <name evidence="1" type="ORF">SAMN04488108_0542</name>
</gene>
<evidence type="ECO:0000313" key="2">
    <source>
        <dbReference type="Proteomes" id="UP000184609"/>
    </source>
</evidence>
<dbReference type="AlphaFoldDB" id="A0A1M7Z5A0"/>